<name>A0A1I8GA33_9PLAT</name>
<sequence length="1418" mass="158326">MSSGNNRVSPAMAAVNQALVPDNDNELVASARPQPGRAIPNAPEYGSPEHLRRVPEPLKQQQQQQQVTLSENLPVQMVRFLRSTEDGGADDQGVGVNIGKSRVNQVVTFQEMIEAAKEGRTKDLDELMGPSVPTGPTGVIKVRKNIPIDKRDSEGYSMLHYAARNNHSDVCELLIKRGADVNVEGPDQMTPLHLAAKYRRSRSKAAITKLKQSGSADAVTAAADIGTAGKGGAFTNLPPIHNVSLRGRARTAKNEDESESLALKPQDERDAVYILLRHGADFTQKDFYGCTPLHYAAMKGNLVASRCLLHFESMRQKGRVISADRVECVYSTRVPIWRITDNEDMTALHLACAHSEVLIVKMLLEMETNDKDYLDMVENSGCTALHLASAEGNEEICSYLLHSAELEGEGFLKRYINRKDMENNTCLHSAVQNECIDVAEVLLKKGAFVNACNTGHETPLHLAARTGSTAMVELLIRHGASLNALDTDRQTALHKAANFNQNDLLKYLLEIDSSVIDAKDREENTPLLLASCQQDDPGCVQILLEKGANPLCTDGQDRSALYLAAQWHNTKVLKALLDNPVVTENRVIDEADVNNNTPLHVACENGYLDVVELLLRYKAKYDDKNEDEETPIHLAAKAGHVPIVRHLLRLSRNLAHDEDEDSNTPLHLAALAGHSKICQVLIEEGKADVEARNSRGWTAMDCAASKGFTKVAQVLLENDSPIDPADKSNVTPLFLACQGGHQEMVELLLKIGARVRLSTHWMPTLGLANKTSSQAVCSHQSVDNRIKYSNINSPLHNCNCLDAAIDHGHKKVALTLINSNQWKEALRNETIGEKGEKDTPLRKLIRKMPAVAEKVFNRCVENNKQRRPPDDPNYKVVFYYEFLDDMYSTWAPLRSKDAAALGFDQMDGGSNGGGSVGSGGGGGSDSASTVGDALSQNIDIYDTEGYLRKDLKFRSVKGSLKKNHPLMLMVKKKRETLLKHPLVSALLRHKWTSYGRWVYYINLSLYAIFLAAFTAYMLVLKPTYMYYGPFYSAYNVSPWSGNECDQVLKAMSSCSKPAVAFVAMWLVIGLGGLFLLKEVSQVFISRLKYINMENLMDWSIFSLAIVTVIDLSDCQRTCGVRTDWQWNTGALGILIAWLNLVLYIRKMPRFGIYVVMFTDIFFTFSRFFLVFFLFILSFSIAFYLLMQNQIGFDNLGKTILKTTVMMIGEFEYADTFDNQYEPDNKLNASQQIFYNAATYAVFVFFLAIMSIIIMNLLVGLAVDDIKAVQEQASLNRMAMQVELALDVEAILPMVLTRKFVIKSEIYYPNPDRSKKTYFISKMFDNIWITRDQLNRALDPELDQWDKIYKKQEDTDVSMVTVKTKLKELKSKTVKIEAMLGAIMRKLQIDQDESSLNYVDAEDNCTDEHVPDVGDEIAT</sequence>
<evidence type="ECO:0000256" key="4">
    <source>
        <dbReference type="ARBA" id="ARBA00022692"/>
    </source>
</evidence>
<keyword evidence="3" id="KW-0716">Sensory transduction</keyword>
<proteinExistence type="predicted"/>
<feature type="repeat" description="ANK" evidence="11">
    <location>
        <begin position="661"/>
        <end position="685"/>
    </location>
</feature>
<accession>A0A1I8GA33</accession>
<dbReference type="SUPFAM" id="SSF48403">
    <property type="entry name" value="Ankyrin repeat"/>
    <property type="match status" value="2"/>
</dbReference>
<keyword evidence="7 11" id="KW-0040">ANK repeat</keyword>
<keyword evidence="4 13" id="KW-0812">Transmembrane</keyword>
<dbReference type="InterPro" id="IPR052076">
    <property type="entry name" value="TRP_cation_channel"/>
</dbReference>
<feature type="repeat" description="ANK" evidence="11">
    <location>
        <begin position="422"/>
        <end position="454"/>
    </location>
</feature>
<keyword evidence="15" id="KW-1185">Reference proteome</keyword>
<feature type="region of interest" description="Disordered" evidence="12">
    <location>
        <begin position="1"/>
        <end position="50"/>
    </location>
</feature>
<feature type="transmembrane region" description="Helical" evidence="13">
    <location>
        <begin position="1058"/>
        <end position="1075"/>
    </location>
</feature>
<evidence type="ECO:0000313" key="15">
    <source>
        <dbReference type="Proteomes" id="UP000095280"/>
    </source>
</evidence>
<evidence type="ECO:0000259" key="14">
    <source>
        <dbReference type="Pfam" id="PF00520"/>
    </source>
</evidence>
<feature type="transmembrane region" description="Helical" evidence="13">
    <location>
        <begin position="1164"/>
        <end position="1185"/>
    </location>
</feature>
<feature type="repeat" description="ANK" evidence="11">
    <location>
        <begin position="594"/>
        <end position="626"/>
    </location>
</feature>
<dbReference type="PROSITE" id="PS50297">
    <property type="entry name" value="ANK_REP_REGION"/>
    <property type="match status" value="8"/>
</dbReference>
<dbReference type="InterPro" id="IPR005821">
    <property type="entry name" value="Ion_trans_dom"/>
</dbReference>
<dbReference type="Pfam" id="PF00520">
    <property type="entry name" value="Ion_trans"/>
    <property type="match status" value="1"/>
</dbReference>
<keyword evidence="6 13" id="KW-1133">Transmembrane helix</keyword>
<dbReference type="GO" id="GO:0005216">
    <property type="term" value="F:monoatomic ion channel activity"/>
    <property type="evidence" value="ECO:0007669"/>
    <property type="project" value="InterPro"/>
</dbReference>
<dbReference type="PANTHER" id="PTHR47143">
    <property type="entry name" value="TRANSIENT RECEPTOR POTENTIAL CATION CHANNEL PROTEIN PAINLESS"/>
    <property type="match status" value="1"/>
</dbReference>
<evidence type="ECO:0000256" key="9">
    <source>
        <dbReference type="ARBA" id="ARBA00023136"/>
    </source>
</evidence>
<dbReference type="Pfam" id="PF12796">
    <property type="entry name" value="Ank_2"/>
    <property type="match status" value="5"/>
</dbReference>
<evidence type="ECO:0000256" key="5">
    <source>
        <dbReference type="ARBA" id="ARBA00022737"/>
    </source>
</evidence>
<evidence type="ECO:0000256" key="1">
    <source>
        <dbReference type="ARBA" id="ARBA00004141"/>
    </source>
</evidence>
<evidence type="ECO:0000256" key="8">
    <source>
        <dbReference type="ARBA" id="ARBA00023065"/>
    </source>
</evidence>
<evidence type="ECO:0000256" key="10">
    <source>
        <dbReference type="ARBA" id="ARBA00023303"/>
    </source>
</evidence>
<evidence type="ECO:0000313" key="16">
    <source>
        <dbReference type="WBParaSite" id="maker-uti_cns_0001326-snap-gene-0.6-mRNA-1"/>
    </source>
</evidence>
<keyword evidence="5" id="KW-0677">Repeat</keyword>
<dbReference type="InterPro" id="IPR036770">
    <property type="entry name" value="Ankyrin_rpt-contain_sf"/>
</dbReference>
<feature type="repeat" description="ANK" evidence="11">
    <location>
        <begin position="695"/>
        <end position="727"/>
    </location>
</feature>
<feature type="domain" description="Ion transport" evidence="14">
    <location>
        <begin position="1067"/>
        <end position="1272"/>
    </location>
</feature>
<dbReference type="PROSITE" id="PS50088">
    <property type="entry name" value="ANK_REPEAT"/>
    <property type="match status" value="9"/>
</dbReference>
<evidence type="ECO:0000256" key="13">
    <source>
        <dbReference type="SAM" id="Phobius"/>
    </source>
</evidence>
<protein>
    <submittedName>
        <fullName evidence="16">ANK_REP_REGION domain-containing protein</fullName>
    </submittedName>
</protein>
<dbReference type="Pfam" id="PF00023">
    <property type="entry name" value="Ank"/>
    <property type="match status" value="2"/>
</dbReference>
<feature type="repeat" description="ANK" evidence="11">
    <location>
        <begin position="728"/>
        <end position="760"/>
    </location>
</feature>
<evidence type="ECO:0000256" key="3">
    <source>
        <dbReference type="ARBA" id="ARBA00022606"/>
    </source>
</evidence>
<feature type="transmembrane region" description="Helical" evidence="13">
    <location>
        <begin position="1239"/>
        <end position="1262"/>
    </location>
</feature>
<organism evidence="15 16">
    <name type="scientific">Macrostomum lignano</name>
    <dbReference type="NCBI Taxonomy" id="282301"/>
    <lineage>
        <taxon>Eukaryota</taxon>
        <taxon>Metazoa</taxon>
        <taxon>Spiralia</taxon>
        <taxon>Lophotrochozoa</taxon>
        <taxon>Platyhelminthes</taxon>
        <taxon>Rhabditophora</taxon>
        <taxon>Macrostomorpha</taxon>
        <taxon>Macrostomida</taxon>
        <taxon>Macrostomidae</taxon>
        <taxon>Macrostomum</taxon>
    </lineage>
</organism>
<evidence type="ECO:0000256" key="7">
    <source>
        <dbReference type="ARBA" id="ARBA00023043"/>
    </source>
</evidence>
<dbReference type="Gene3D" id="1.10.287.70">
    <property type="match status" value="1"/>
</dbReference>
<keyword evidence="10" id="KW-0407">Ion channel</keyword>
<keyword evidence="2" id="KW-0813">Transport</keyword>
<evidence type="ECO:0000256" key="2">
    <source>
        <dbReference type="ARBA" id="ARBA00022448"/>
    </source>
</evidence>
<feature type="repeat" description="ANK" evidence="11">
    <location>
        <begin position="627"/>
        <end position="659"/>
    </location>
</feature>
<feature type="repeat" description="ANK" evidence="11">
    <location>
        <begin position="154"/>
        <end position="186"/>
    </location>
</feature>
<dbReference type="WBParaSite" id="maker-uti_cns_0001326-snap-gene-0.6-mRNA-1">
    <property type="protein sequence ID" value="maker-uti_cns_0001326-snap-gene-0.6-mRNA-1"/>
    <property type="gene ID" value="maker-uti_cns_0001326-snap-gene-0.6"/>
</dbReference>
<keyword evidence="8" id="KW-0406">Ion transport</keyword>
<evidence type="ECO:0000256" key="11">
    <source>
        <dbReference type="PROSITE-ProRule" id="PRU00023"/>
    </source>
</evidence>
<feature type="repeat" description="ANK" evidence="11">
    <location>
        <begin position="380"/>
        <end position="401"/>
    </location>
</feature>
<dbReference type="SMART" id="SM00248">
    <property type="entry name" value="ANK"/>
    <property type="match status" value="16"/>
</dbReference>
<feature type="transmembrane region" description="Helical" evidence="13">
    <location>
        <begin position="1124"/>
        <end position="1144"/>
    </location>
</feature>
<keyword evidence="9 13" id="KW-0472">Membrane</keyword>
<evidence type="ECO:0000256" key="6">
    <source>
        <dbReference type="ARBA" id="ARBA00022989"/>
    </source>
</evidence>
<evidence type="ECO:0000256" key="12">
    <source>
        <dbReference type="SAM" id="MobiDB-lite"/>
    </source>
</evidence>
<feature type="repeat" description="ANK" evidence="11">
    <location>
        <begin position="455"/>
        <end position="487"/>
    </location>
</feature>
<dbReference type="Gene3D" id="1.25.40.20">
    <property type="entry name" value="Ankyrin repeat-containing domain"/>
    <property type="match status" value="6"/>
</dbReference>
<dbReference type="InterPro" id="IPR002110">
    <property type="entry name" value="Ankyrin_rpt"/>
</dbReference>
<feature type="transmembrane region" description="Helical" evidence="13">
    <location>
        <begin position="997"/>
        <end position="1019"/>
    </location>
</feature>
<dbReference type="PANTHER" id="PTHR47143:SF3">
    <property type="entry name" value="PWWP DOMAIN-CONTAINING PROTEIN"/>
    <property type="match status" value="1"/>
</dbReference>
<dbReference type="PRINTS" id="PR01415">
    <property type="entry name" value="ANKYRIN"/>
</dbReference>
<comment type="subcellular location">
    <subcellularLocation>
        <location evidence="1">Membrane</location>
        <topology evidence="1">Multi-pass membrane protein</topology>
    </subcellularLocation>
</comment>
<reference evidence="16" key="1">
    <citation type="submission" date="2016-11" db="UniProtKB">
        <authorList>
            <consortium name="WormBaseParasite"/>
        </authorList>
    </citation>
    <scope>IDENTIFICATION</scope>
</reference>
<dbReference type="GO" id="GO:1902495">
    <property type="term" value="C:transmembrane transporter complex"/>
    <property type="evidence" value="ECO:0007669"/>
    <property type="project" value="TreeGrafter"/>
</dbReference>
<dbReference type="Proteomes" id="UP000095280">
    <property type="component" value="Unplaced"/>
</dbReference>